<dbReference type="AlphaFoldDB" id="A0AAW0CGS0"/>
<evidence type="ECO:0000313" key="2">
    <source>
        <dbReference type="EMBL" id="KAK7037160.1"/>
    </source>
</evidence>
<name>A0AAW0CGS0_9AGAR</name>
<organism evidence="2 3">
    <name type="scientific">Favolaschia claudopus</name>
    <dbReference type="NCBI Taxonomy" id="2862362"/>
    <lineage>
        <taxon>Eukaryota</taxon>
        <taxon>Fungi</taxon>
        <taxon>Dikarya</taxon>
        <taxon>Basidiomycota</taxon>
        <taxon>Agaricomycotina</taxon>
        <taxon>Agaricomycetes</taxon>
        <taxon>Agaricomycetidae</taxon>
        <taxon>Agaricales</taxon>
        <taxon>Marasmiineae</taxon>
        <taxon>Mycenaceae</taxon>
        <taxon>Favolaschia</taxon>
    </lineage>
</organism>
<protein>
    <submittedName>
        <fullName evidence="2">Uncharacterized protein</fullName>
    </submittedName>
</protein>
<keyword evidence="3" id="KW-1185">Reference proteome</keyword>
<accession>A0AAW0CGS0</accession>
<evidence type="ECO:0000313" key="3">
    <source>
        <dbReference type="Proteomes" id="UP001362999"/>
    </source>
</evidence>
<sequence>MALPARWSISALHPQILVHTPSGSNPSSRPLDTHNVHATPCTLRATDLLNDAGTPSTRQRRPLRVHIYPPPSSKGAPVFKPAT</sequence>
<gene>
    <name evidence="2" type="ORF">R3P38DRAFT_3183286</name>
</gene>
<reference evidence="2 3" key="1">
    <citation type="journal article" date="2024" name="J Genomics">
        <title>Draft genome sequencing and assembly of Favolaschia claudopus CIRM-BRFM 2984 isolated from oak limbs.</title>
        <authorList>
            <person name="Navarro D."/>
            <person name="Drula E."/>
            <person name="Chaduli D."/>
            <person name="Cazenave R."/>
            <person name="Ahrendt S."/>
            <person name="Wang J."/>
            <person name="Lipzen A."/>
            <person name="Daum C."/>
            <person name="Barry K."/>
            <person name="Grigoriev I.V."/>
            <person name="Favel A."/>
            <person name="Rosso M.N."/>
            <person name="Martin F."/>
        </authorList>
    </citation>
    <scope>NUCLEOTIDE SEQUENCE [LARGE SCALE GENOMIC DNA]</scope>
    <source>
        <strain evidence="2 3">CIRM-BRFM 2984</strain>
    </source>
</reference>
<feature type="region of interest" description="Disordered" evidence="1">
    <location>
        <begin position="48"/>
        <end position="83"/>
    </location>
</feature>
<dbReference type="Proteomes" id="UP001362999">
    <property type="component" value="Unassembled WGS sequence"/>
</dbReference>
<dbReference type="EMBL" id="JAWWNJ010000018">
    <property type="protein sequence ID" value="KAK7037160.1"/>
    <property type="molecule type" value="Genomic_DNA"/>
</dbReference>
<proteinExistence type="predicted"/>
<evidence type="ECO:0000256" key="1">
    <source>
        <dbReference type="SAM" id="MobiDB-lite"/>
    </source>
</evidence>
<comment type="caution">
    <text evidence="2">The sequence shown here is derived from an EMBL/GenBank/DDBJ whole genome shotgun (WGS) entry which is preliminary data.</text>
</comment>